<proteinExistence type="predicted"/>
<comment type="caution">
    <text evidence="1">The sequence shown here is derived from an EMBL/GenBank/DDBJ whole genome shotgun (WGS) entry which is preliminary data.</text>
</comment>
<sequence>MLGSTYLNKLPLLEGKQSEYSIQRSRKYDVGDLSIRPLRKSADFTSQTRSIHCKAGEATAHGNGVPDEKEQNLQFQIAMPSFVSI</sequence>
<dbReference type="AlphaFoldDB" id="A0A8H6B4X0"/>
<protein>
    <submittedName>
        <fullName evidence="1">Uncharacterized protein</fullName>
    </submittedName>
</protein>
<dbReference type="Proteomes" id="UP000531561">
    <property type="component" value="Unassembled WGS sequence"/>
</dbReference>
<evidence type="ECO:0000313" key="2">
    <source>
        <dbReference type="Proteomes" id="UP000531561"/>
    </source>
</evidence>
<evidence type="ECO:0000313" key="1">
    <source>
        <dbReference type="EMBL" id="KAF5879488.1"/>
    </source>
</evidence>
<accession>A0A8H6B4X0</accession>
<keyword evidence="2" id="KW-1185">Reference proteome</keyword>
<dbReference type="GeneID" id="59260758"/>
<organism evidence="1 2">
    <name type="scientific">Botrytis fragariae</name>
    <dbReference type="NCBI Taxonomy" id="1964551"/>
    <lineage>
        <taxon>Eukaryota</taxon>
        <taxon>Fungi</taxon>
        <taxon>Dikarya</taxon>
        <taxon>Ascomycota</taxon>
        <taxon>Pezizomycotina</taxon>
        <taxon>Leotiomycetes</taxon>
        <taxon>Helotiales</taxon>
        <taxon>Sclerotiniaceae</taxon>
        <taxon>Botrytis</taxon>
    </lineage>
</organism>
<name>A0A8H6B4X0_9HELO</name>
<gene>
    <name evidence="1" type="ORF">Bfra_006696</name>
</gene>
<dbReference type="EMBL" id="JABFCT010000001">
    <property type="protein sequence ID" value="KAF5879488.1"/>
    <property type="molecule type" value="Genomic_DNA"/>
</dbReference>
<reference evidence="1 2" key="1">
    <citation type="journal article" date="2020" name="Phytopathology">
        <title>A high-quality genome resource of Botrytis fragariae, a new and rapidly spreading fungal pathogen causing strawberry gray mold in the U.S.A.</title>
        <authorList>
            <person name="Wu Y."/>
            <person name="Saski C.A."/>
            <person name="Schnabel G."/>
            <person name="Xiao S."/>
            <person name="Hu M."/>
        </authorList>
    </citation>
    <scope>NUCLEOTIDE SEQUENCE [LARGE SCALE GENOMIC DNA]</scope>
    <source>
        <strain evidence="1 2">BVB16</strain>
    </source>
</reference>
<dbReference type="RefSeq" id="XP_037198432.1">
    <property type="nucleotide sequence ID" value="XM_037337066.1"/>
</dbReference>